<organism evidence="2 3">
    <name type="scientific">Hyaloscypha variabilis (strain UAMH 11265 / GT02V1 / F)</name>
    <name type="common">Meliniomyces variabilis</name>
    <dbReference type="NCBI Taxonomy" id="1149755"/>
    <lineage>
        <taxon>Eukaryota</taxon>
        <taxon>Fungi</taxon>
        <taxon>Dikarya</taxon>
        <taxon>Ascomycota</taxon>
        <taxon>Pezizomycotina</taxon>
        <taxon>Leotiomycetes</taxon>
        <taxon>Helotiales</taxon>
        <taxon>Hyaloscyphaceae</taxon>
        <taxon>Hyaloscypha</taxon>
        <taxon>Hyaloscypha variabilis</taxon>
    </lineage>
</organism>
<accession>A0A2J6R2K3</accession>
<dbReference type="OrthoDB" id="8300194at2759"/>
<feature type="domain" description="Heterokaryon incompatibility" evidence="1">
    <location>
        <begin position="57"/>
        <end position="219"/>
    </location>
</feature>
<sequence length="368" mass="41624">SEACLQLAKSWLKKCQTSHKACNCLSEDPLLPTRVLNVGNSSSDIRLCLAEGQRAQYVTLSHGWGSQSNHALITTKDSTEDRMRSIEFDAHSKTFAQAAVATRALGIQYLWIDSLCIVQDSEEDWSRESQKMGEIYNNATVTLAADAAQNASQGLFPDSNERSLAHKMRKISCPGPNGTTSSIRVRGFHDDPSNLKNLFHSSIASTQSKLSTRGWVIQESTLSPRMLYFAKEEMYWVCSTLSRCECKVRPGQAPSSLFRRPFRAFQSLSTNSDVQFLRDLYFEWPLLVMDFTRRDLTRESDRLPALSGLADWMQRQTDDIYLCGLWAGALVFELLWYAETSTQETHRRLKEPYAPSWSWASITGPVTY</sequence>
<protein>
    <submittedName>
        <fullName evidence="2">HET-domain-containing protein</fullName>
    </submittedName>
</protein>
<dbReference type="PANTHER" id="PTHR33112:SF16">
    <property type="entry name" value="HETEROKARYON INCOMPATIBILITY DOMAIN-CONTAINING PROTEIN"/>
    <property type="match status" value="1"/>
</dbReference>
<name>A0A2J6R2K3_HYAVF</name>
<evidence type="ECO:0000313" key="2">
    <source>
        <dbReference type="EMBL" id="PMD32746.1"/>
    </source>
</evidence>
<gene>
    <name evidence="2" type="ORF">L207DRAFT_385175</name>
</gene>
<dbReference type="AlphaFoldDB" id="A0A2J6R2K3"/>
<dbReference type="Pfam" id="PF06985">
    <property type="entry name" value="HET"/>
    <property type="match status" value="1"/>
</dbReference>
<feature type="non-terminal residue" evidence="2">
    <location>
        <position position="368"/>
    </location>
</feature>
<dbReference type="InterPro" id="IPR010730">
    <property type="entry name" value="HET"/>
</dbReference>
<feature type="non-terminal residue" evidence="2">
    <location>
        <position position="1"/>
    </location>
</feature>
<dbReference type="Proteomes" id="UP000235786">
    <property type="component" value="Unassembled WGS sequence"/>
</dbReference>
<proteinExistence type="predicted"/>
<dbReference type="EMBL" id="KZ613958">
    <property type="protein sequence ID" value="PMD32746.1"/>
    <property type="molecule type" value="Genomic_DNA"/>
</dbReference>
<keyword evidence="3" id="KW-1185">Reference proteome</keyword>
<evidence type="ECO:0000259" key="1">
    <source>
        <dbReference type="Pfam" id="PF06985"/>
    </source>
</evidence>
<reference evidence="2 3" key="1">
    <citation type="submission" date="2016-04" db="EMBL/GenBank/DDBJ databases">
        <title>A degradative enzymes factory behind the ericoid mycorrhizal symbiosis.</title>
        <authorList>
            <consortium name="DOE Joint Genome Institute"/>
            <person name="Martino E."/>
            <person name="Morin E."/>
            <person name="Grelet G."/>
            <person name="Kuo A."/>
            <person name="Kohler A."/>
            <person name="Daghino S."/>
            <person name="Barry K."/>
            <person name="Choi C."/>
            <person name="Cichocki N."/>
            <person name="Clum A."/>
            <person name="Copeland A."/>
            <person name="Hainaut M."/>
            <person name="Haridas S."/>
            <person name="Labutti K."/>
            <person name="Lindquist E."/>
            <person name="Lipzen A."/>
            <person name="Khouja H.-R."/>
            <person name="Murat C."/>
            <person name="Ohm R."/>
            <person name="Olson A."/>
            <person name="Spatafora J."/>
            <person name="Veneault-Fourrey C."/>
            <person name="Henrissat B."/>
            <person name="Grigoriev I."/>
            <person name="Martin F."/>
            <person name="Perotto S."/>
        </authorList>
    </citation>
    <scope>NUCLEOTIDE SEQUENCE [LARGE SCALE GENOMIC DNA]</scope>
    <source>
        <strain evidence="2 3">F</strain>
    </source>
</reference>
<dbReference type="PANTHER" id="PTHR33112">
    <property type="entry name" value="DOMAIN PROTEIN, PUTATIVE-RELATED"/>
    <property type="match status" value="1"/>
</dbReference>
<evidence type="ECO:0000313" key="3">
    <source>
        <dbReference type="Proteomes" id="UP000235786"/>
    </source>
</evidence>